<dbReference type="Pfam" id="PF13527">
    <property type="entry name" value="Acetyltransf_9"/>
    <property type="match status" value="1"/>
</dbReference>
<evidence type="ECO:0000313" key="6">
    <source>
        <dbReference type="EMBL" id="SFI59385.1"/>
    </source>
</evidence>
<evidence type="ECO:0000256" key="4">
    <source>
        <dbReference type="HAMAP-Rule" id="MF_01812"/>
    </source>
</evidence>
<dbReference type="PANTHER" id="PTHR37817">
    <property type="entry name" value="N-ACETYLTRANSFERASE EIS"/>
    <property type="match status" value="1"/>
</dbReference>
<dbReference type="PROSITE" id="PS51186">
    <property type="entry name" value="GNAT"/>
    <property type="match status" value="1"/>
</dbReference>
<proteinExistence type="inferred from homology"/>
<dbReference type="Gene3D" id="3.40.630.30">
    <property type="match status" value="2"/>
</dbReference>
<dbReference type="Pfam" id="PF17668">
    <property type="entry name" value="Acetyltransf_17"/>
    <property type="match status" value="1"/>
</dbReference>
<comment type="similarity">
    <text evidence="1 4">Belongs to the acetyltransferase Eis family.</text>
</comment>
<dbReference type="InterPro" id="IPR025559">
    <property type="entry name" value="Eis_dom"/>
</dbReference>
<dbReference type="InterPro" id="IPR016181">
    <property type="entry name" value="Acyl_CoA_acyltransferase"/>
</dbReference>
<dbReference type="OrthoDB" id="8399956at2"/>
<dbReference type="InterPro" id="IPR041380">
    <property type="entry name" value="Acetyltransf_17"/>
</dbReference>
<dbReference type="PANTHER" id="PTHR37817:SF1">
    <property type="entry name" value="N-ACETYLTRANSFERASE EIS"/>
    <property type="match status" value="1"/>
</dbReference>
<feature type="binding site" evidence="4">
    <location>
        <begin position="90"/>
        <end position="95"/>
    </location>
    <ligand>
        <name>acetyl-CoA</name>
        <dbReference type="ChEBI" id="CHEBI:57288"/>
    </ligand>
</feature>
<dbReference type="GO" id="GO:0034069">
    <property type="term" value="F:aminoglycoside N-acetyltransferase activity"/>
    <property type="evidence" value="ECO:0007669"/>
    <property type="project" value="TreeGrafter"/>
</dbReference>
<reference evidence="6 7" key="1">
    <citation type="submission" date="2016-10" db="EMBL/GenBank/DDBJ databases">
        <authorList>
            <person name="de Groot N.N."/>
        </authorList>
    </citation>
    <scope>NUCLEOTIDE SEQUENCE [LARGE SCALE GENOMIC DNA]</scope>
    <source>
        <strain evidence="6 7">DSM 44468</strain>
    </source>
</reference>
<dbReference type="InterPro" id="IPR022902">
    <property type="entry name" value="NAcTrfase_Eis"/>
</dbReference>
<keyword evidence="3 4" id="KW-0012">Acyltransferase</keyword>
<evidence type="ECO:0000256" key="2">
    <source>
        <dbReference type="ARBA" id="ARBA00022679"/>
    </source>
</evidence>
<evidence type="ECO:0000313" key="7">
    <source>
        <dbReference type="Proteomes" id="UP000199025"/>
    </source>
</evidence>
<organism evidence="6 7">
    <name type="scientific">Amycolatopsis sacchari</name>
    <dbReference type="NCBI Taxonomy" id="115433"/>
    <lineage>
        <taxon>Bacteria</taxon>
        <taxon>Bacillati</taxon>
        <taxon>Actinomycetota</taxon>
        <taxon>Actinomycetes</taxon>
        <taxon>Pseudonocardiales</taxon>
        <taxon>Pseudonocardiaceae</taxon>
        <taxon>Amycolatopsis</taxon>
    </lineage>
</organism>
<dbReference type="RefSeq" id="WP_091503520.1">
    <property type="nucleotide sequence ID" value="NZ_FORP01000001.1"/>
</dbReference>
<keyword evidence="2 4" id="KW-0808">Transferase</keyword>
<gene>
    <name evidence="6" type="ORF">SAMN05421835_101131</name>
</gene>
<sequence length="399" mass="43716">MSDYTVRALRPDETRTASELFRAALHVPPLKDEDWTYVGRMYQPGRTLGAFDSELIGTARSFDAELTVPGGKRLPVAAVTGVGVRADRTRRGVLSQLMRTQLADFAERGVPLAALYASEGPIYGRFGYGVSTLAHDHEIDPRRVTLRPEVPAGGEIETLGLKAALERLPEIYAGLPHPRPGAMTRPPYWWPAFERHMREEDKPPVTIVHSGPDGVDGFAVYSVQRKSWREPAVLDVIGLHAANDEAFAGLWRYLLSVDLVDVIRAEGRPVDEPTALLCTDYRVVKTTAVTDDLWLRLVDVPAALAAREYEGEPVVLEVADTLLEDNSGRYRVGQDGVSRTEAPAELRLGVDALAMLYLGAWPASALVTAGRVQAADPDAVARADRLFATRPSAWCGTHF</sequence>
<dbReference type="SUPFAM" id="SSF55729">
    <property type="entry name" value="Acyl-CoA N-acyltransferases (Nat)"/>
    <property type="match status" value="1"/>
</dbReference>
<evidence type="ECO:0000259" key="5">
    <source>
        <dbReference type="PROSITE" id="PS51186"/>
    </source>
</evidence>
<dbReference type="NCBIfam" id="NF002367">
    <property type="entry name" value="PRK01346.1-4"/>
    <property type="match status" value="1"/>
</dbReference>
<comment type="subunit">
    <text evidence="4">Homohexamer; trimer of dimers.</text>
</comment>
<dbReference type="Pfam" id="PF13530">
    <property type="entry name" value="SCP2_2"/>
    <property type="match status" value="1"/>
</dbReference>
<evidence type="ECO:0000256" key="1">
    <source>
        <dbReference type="ARBA" id="ARBA00009213"/>
    </source>
</evidence>
<accession>A0A1I3JHJ4</accession>
<dbReference type="GO" id="GO:0030649">
    <property type="term" value="P:aminoglycoside antibiotic catabolic process"/>
    <property type="evidence" value="ECO:0007669"/>
    <property type="project" value="TreeGrafter"/>
</dbReference>
<dbReference type="Gene3D" id="3.30.1050.10">
    <property type="entry name" value="SCP2 sterol-binding domain"/>
    <property type="match status" value="1"/>
</dbReference>
<protein>
    <submittedName>
        <fullName evidence="6">Predicted acetyltransferase</fullName>
    </submittedName>
</protein>
<dbReference type="InterPro" id="IPR036527">
    <property type="entry name" value="SCP2_sterol-bd_dom_sf"/>
</dbReference>
<evidence type="ECO:0000256" key="3">
    <source>
        <dbReference type="ARBA" id="ARBA00023315"/>
    </source>
</evidence>
<dbReference type="InterPro" id="IPR051554">
    <property type="entry name" value="Acetyltransferase_Eis"/>
</dbReference>
<feature type="active site" description="Proton donor" evidence="4">
    <location>
        <position position="123"/>
    </location>
</feature>
<feature type="binding site" evidence="4">
    <location>
        <begin position="82"/>
        <end position="84"/>
    </location>
    <ligand>
        <name>acetyl-CoA</name>
        <dbReference type="ChEBI" id="CHEBI:57288"/>
    </ligand>
</feature>
<feature type="domain" description="N-acetyltransferase" evidence="5">
    <location>
        <begin position="4"/>
        <end position="151"/>
    </location>
</feature>
<feature type="active site" description="Proton acceptor; via carboxylate" evidence="4">
    <location>
        <position position="399"/>
    </location>
</feature>
<dbReference type="HAMAP" id="MF_01812">
    <property type="entry name" value="Eis"/>
    <property type="match status" value="1"/>
</dbReference>
<dbReference type="AlphaFoldDB" id="A0A1I3JHJ4"/>
<dbReference type="STRING" id="115433.SAMN05421835_101131"/>
<name>A0A1I3JHJ4_9PSEU</name>
<dbReference type="SUPFAM" id="SSF55718">
    <property type="entry name" value="SCP-like"/>
    <property type="match status" value="1"/>
</dbReference>
<dbReference type="EMBL" id="FORP01000001">
    <property type="protein sequence ID" value="SFI59385.1"/>
    <property type="molecule type" value="Genomic_DNA"/>
</dbReference>
<dbReference type="InterPro" id="IPR000182">
    <property type="entry name" value="GNAT_dom"/>
</dbReference>
<feature type="binding site" evidence="4">
    <location>
        <begin position="118"/>
        <end position="119"/>
    </location>
    <ligand>
        <name>acetyl-CoA</name>
        <dbReference type="ChEBI" id="CHEBI:57288"/>
    </ligand>
</feature>
<keyword evidence="7" id="KW-1185">Reference proteome</keyword>
<dbReference type="Proteomes" id="UP000199025">
    <property type="component" value="Unassembled WGS sequence"/>
</dbReference>